<dbReference type="SUPFAM" id="SSF49785">
    <property type="entry name" value="Galactose-binding domain-like"/>
    <property type="match status" value="1"/>
</dbReference>
<dbReference type="EMBL" id="KQ258342">
    <property type="protein sequence ID" value="KOM26815.1"/>
    <property type="molecule type" value="Genomic_DNA"/>
</dbReference>
<dbReference type="Pfam" id="PF14683">
    <property type="entry name" value="CBM-like"/>
    <property type="match status" value="1"/>
</dbReference>
<evidence type="ECO:0000313" key="3">
    <source>
        <dbReference type="Proteomes" id="UP000053144"/>
    </source>
</evidence>
<dbReference type="InterPro" id="IPR008979">
    <property type="entry name" value="Galactose-bd-like_sf"/>
</dbReference>
<evidence type="ECO:0000259" key="1">
    <source>
        <dbReference type="Pfam" id="PF14683"/>
    </source>
</evidence>
<dbReference type="AlphaFoldDB" id="A0A0L9T876"/>
<dbReference type="Proteomes" id="UP000053144">
    <property type="component" value="Unassembled WGS sequence"/>
</dbReference>
<dbReference type="InterPro" id="IPR029411">
    <property type="entry name" value="RG-lyase_III"/>
</dbReference>
<gene>
    <name evidence="2" type="ORF">LR48_Vigan319s001400</name>
</gene>
<dbReference type="InterPro" id="IPR051850">
    <property type="entry name" value="Polysacch_Lyase_4"/>
</dbReference>
<dbReference type="PANTHER" id="PTHR32018:SF6">
    <property type="entry name" value="RHAMNOGALACTURONAN ENDOLYASE"/>
    <property type="match status" value="1"/>
</dbReference>
<accession>A0A0L9T876</accession>
<reference evidence="3" key="1">
    <citation type="journal article" date="2015" name="Proc. Natl. Acad. Sci. U.S.A.">
        <title>Genome sequencing of adzuki bean (Vigna angularis) provides insight into high starch and low fat accumulation and domestication.</title>
        <authorList>
            <person name="Yang K."/>
            <person name="Tian Z."/>
            <person name="Chen C."/>
            <person name="Luo L."/>
            <person name="Zhao B."/>
            <person name="Wang Z."/>
            <person name="Yu L."/>
            <person name="Li Y."/>
            <person name="Sun Y."/>
            <person name="Li W."/>
            <person name="Chen Y."/>
            <person name="Li Y."/>
            <person name="Zhang Y."/>
            <person name="Ai D."/>
            <person name="Zhao J."/>
            <person name="Shang C."/>
            <person name="Ma Y."/>
            <person name="Wu B."/>
            <person name="Wang M."/>
            <person name="Gao L."/>
            <person name="Sun D."/>
            <person name="Zhang P."/>
            <person name="Guo F."/>
            <person name="Wang W."/>
            <person name="Li Y."/>
            <person name="Wang J."/>
            <person name="Varshney R.K."/>
            <person name="Wang J."/>
            <person name="Ling H.Q."/>
            <person name="Wan P."/>
        </authorList>
    </citation>
    <scope>NUCLEOTIDE SEQUENCE</scope>
    <source>
        <strain evidence="3">cv. Jingnong 6</strain>
    </source>
</reference>
<dbReference type="PANTHER" id="PTHR32018">
    <property type="entry name" value="RHAMNOGALACTURONATE LYASE FAMILY PROTEIN"/>
    <property type="match status" value="1"/>
</dbReference>
<dbReference type="STRING" id="3914.A0A0L9T876"/>
<organism evidence="2 3">
    <name type="scientific">Phaseolus angularis</name>
    <name type="common">Azuki bean</name>
    <name type="synonym">Vigna angularis</name>
    <dbReference type="NCBI Taxonomy" id="3914"/>
    <lineage>
        <taxon>Eukaryota</taxon>
        <taxon>Viridiplantae</taxon>
        <taxon>Streptophyta</taxon>
        <taxon>Embryophyta</taxon>
        <taxon>Tracheophyta</taxon>
        <taxon>Spermatophyta</taxon>
        <taxon>Magnoliopsida</taxon>
        <taxon>eudicotyledons</taxon>
        <taxon>Gunneridae</taxon>
        <taxon>Pentapetalae</taxon>
        <taxon>rosids</taxon>
        <taxon>fabids</taxon>
        <taxon>Fabales</taxon>
        <taxon>Fabaceae</taxon>
        <taxon>Papilionoideae</taxon>
        <taxon>50 kb inversion clade</taxon>
        <taxon>NPAAA clade</taxon>
        <taxon>indigoferoid/millettioid clade</taxon>
        <taxon>Phaseoleae</taxon>
        <taxon>Vigna</taxon>
    </lineage>
</organism>
<name>A0A0L9T876_PHAAN</name>
<dbReference type="OMA" id="HPFSLWQ"/>
<feature type="domain" description="Rhamnogalacturonan lyase" evidence="1">
    <location>
        <begin position="148"/>
        <end position="249"/>
    </location>
</feature>
<proteinExistence type="predicted"/>
<evidence type="ECO:0000313" key="2">
    <source>
        <dbReference type="EMBL" id="KOM26815.1"/>
    </source>
</evidence>
<dbReference type="Gramene" id="KOM26815">
    <property type="protein sequence ID" value="KOM26815"/>
    <property type="gene ID" value="LR48_Vigan319s001400"/>
</dbReference>
<sequence>MFTSIHYGGKDVTMNFGEGETYKKVFGPIFIYLNSCPNKARFRSLWSDAVKQLFKEVRRWPYDFVGSKDFIPPNQRGIVSGKLQVQDRYKPTTYLDAFKLFSNIYRISYKENRNNSCFRIRKAQPAKNAYVGLALPGNAGSWQKECKEIGIPDRSAAEFCVPDPNPGFRNKLYPNNGLDKLTKTNYQQCFNFYYICNHFFSFSKYLYCDRFRQYGLWTRYSELYPKCDLTYTVGVSDYNKDWFFARVTR</sequence>
<protein>
    <recommendedName>
        <fullName evidence="1">Rhamnogalacturonan lyase domain-containing protein</fullName>
    </recommendedName>
</protein>